<feature type="transmembrane region" description="Helical" evidence="1">
    <location>
        <begin position="7"/>
        <end position="29"/>
    </location>
</feature>
<dbReference type="InterPro" id="IPR038770">
    <property type="entry name" value="Na+/solute_symporter_sf"/>
</dbReference>
<evidence type="ECO:0000313" key="3">
    <source>
        <dbReference type="Proteomes" id="UP000823889"/>
    </source>
</evidence>
<feature type="transmembrane region" description="Helical" evidence="1">
    <location>
        <begin position="100"/>
        <end position="120"/>
    </location>
</feature>
<feature type="transmembrane region" description="Helical" evidence="1">
    <location>
        <begin position="275"/>
        <end position="295"/>
    </location>
</feature>
<reference evidence="2" key="2">
    <citation type="submission" date="2021-04" db="EMBL/GenBank/DDBJ databases">
        <authorList>
            <person name="Gilroy R."/>
        </authorList>
    </citation>
    <scope>NUCLEOTIDE SEQUENCE</scope>
    <source>
        <strain evidence="2">9264</strain>
    </source>
</reference>
<accession>A0A9D2U981</accession>
<organism evidence="2 3">
    <name type="scientific">Candidatus Paenalcaligenes intestinipullorum</name>
    <dbReference type="NCBI Taxonomy" id="2838718"/>
    <lineage>
        <taxon>Bacteria</taxon>
        <taxon>Pseudomonadati</taxon>
        <taxon>Pseudomonadota</taxon>
        <taxon>Betaproteobacteria</taxon>
        <taxon>Burkholderiales</taxon>
        <taxon>Alcaligenaceae</taxon>
        <taxon>Paenalcaligenes</taxon>
    </lineage>
</organism>
<keyword evidence="1" id="KW-0812">Transmembrane</keyword>
<dbReference type="PANTHER" id="PTHR18640:SF5">
    <property type="entry name" value="SODIUM_BILE ACID COTRANSPORTER 7"/>
    <property type="match status" value="1"/>
</dbReference>
<feature type="transmembrane region" description="Helical" evidence="1">
    <location>
        <begin position="166"/>
        <end position="184"/>
    </location>
</feature>
<dbReference type="Proteomes" id="UP000823889">
    <property type="component" value="Unassembled WGS sequence"/>
</dbReference>
<feature type="transmembrane region" description="Helical" evidence="1">
    <location>
        <begin position="205"/>
        <end position="226"/>
    </location>
</feature>
<feature type="transmembrane region" description="Helical" evidence="1">
    <location>
        <begin position="132"/>
        <end position="154"/>
    </location>
</feature>
<sequence length="335" mass="36252">MIARLRLLFDNFTLILIGVVLLATFFPAHGSGATFFNWLTNFAIALLFFMHGAKLSREAIIAGAMHWRLHLLVFVCTFLMFPLLGWAVKPVLLPLLGMPLYIGVLYLCALPGTVQSAIAFTSIARGNVPAAVCSASASSLIGIVLTPVLLKVLLDADAGTAGTLDAIIHISVQLLLPFAVGHFMRPWIGAWIDKNQKWLKNVDQSSILLVVFTAFSESVIGGLWTAVPIAALINLTIICLVLLALVLLLTTFLARRLGFNHEDEITIVFCGSKKSLATGVPMAQVLFSATAIGPALLPLMIFHQIQLMACAFLANRYAMNHPSARDQEMESIGSL</sequence>
<gene>
    <name evidence="2" type="ORF">H9906_07095</name>
</gene>
<comment type="caution">
    <text evidence="2">The sequence shown here is derived from an EMBL/GenBank/DDBJ whole genome shotgun (WGS) entry which is preliminary data.</text>
</comment>
<keyword evidence="1" id="KW-0472">Membrane</keyword>
<evidence type="ECO:0000256" key="1">
    <source>
        <dbReference type="SAM" id="Phobius"/>
    </source>
</evidence>
<dbReference type="Gene3D" id="1.20.1530.20">
    <property type="match status" value="1"/>
</dbReference>
<proteinExistence type="predicted"/>
<dbReference type="GO" id="GO:0005886">
    <property type="term" value="C:plasma membrane"/>
    <property type="evidence" value="ECO:0007669"/>
    <property type="project" value="TreeGrafter"/>
</dbReference>
<feature type="transmembrane region" description="Helical" evidence="1">
    <location>
        <begin position="67"/>
        <end position="88"/>
    </location>
</feature>
<dbReference type="AlphaFoldDB" id="A0A9D2U981"/>
<reference evidence="2" key="1">
    <citation type="journal article" date="2021" name="PeerJ">
        <title>Extensive microbial diversity within the chicken gut microbiome revealed by metagenomics and culture.</title>
        <authorList>
            <person name="Gilroy R."/>
            <person name="Ravi A."/>
            <person name="Getino M."/>
            <person name="Pursley I."/>
            <person name="Horton D.L."/>
            <person name="Alikhan N.F."/>
            <person name="Baker D."/>
            <person name="Gharbi K."/>
            <person name="Hall N."/>
            <person name="Watson M."/>
            <person name="Adriaenssens E.M."/>
            <person name="Foster-Nyarko E."/>
            <person name="Jarju S."/>
            <person name="Secka A."/>
            <person name="Antonio M."/>
            <person name="Oren A."/>
            <person name="Chaudhuri R.R."/>
            <person name="La Ragione R."/>
            <person name="Hildebrand F."/>
            <person name="Pallen M.J."/>
        </authorList>
    </citation>
    <scope>NUCLEOTIDE SEQUENCE</scope>
    <source>
        <strain evidence="2">9264</strain>
    </source>
</reference>
<name>A0A9D2U981_9BURK</name>
<dbReference type="PANTHER" id="PTHR18640">
    <property type="entry name" value="SOLUTE CARRIER FAMILY 10 MEMBER 7"/>
    <property type="match status" value="1"/>
</dbReference>
<dbReference type="Pfam" id="PF13593">
    <property type="entry name" value="SBF_like"/>
    <property type="match status" value="1"/>
</dbReference>
<feature type="transmembrane region" description="Helical" evidence="1">
    <location>
        <begin position="232"/>
        <end position="254"/>
    </location>
</feature>
<dbReference type="InterPro" id="IPR016833">
    <property type="entry name" value="Put_Na-Bile_cotransptr"/>
</dbReference>
<keyword evidence="1" id="KW-1133">Transmembrane helix</keyword>
<dbReference type="EMBL" id="DWUQ01000150">
    <property type="protein sequence ID" value="HJD44777.1"/>
    <property type="molecule type" value="Genomic_DNA"/>
</dbReference>
<feature type="transmembrane region" description="Helical" evidence="1">
    <location>
        <begin position="35"/>
        <end position="55"/>
    </location>
</feature>
<dbReference type="PIRSF" id="PIRSF026166">
    <property type="entry name" value="UCP026166"/>
    <property type="match status" value="1"/>
</dbReference>
<protein>
    <submittedName>
        <fullName evidence="2">Bile acid:sodium symporter</fullName>
    </submittedName>
</protein>
<evidence type="ECO:0000313" key="2">
    <source>
        <dbReference type="EMBL" id="HJD44777.1"/>
    </source>
</evidence>